<sequence>MSAGAIQRGSTVTQLARSLTGRKASVKRWVDEHDQLAAERIQAAMAPGRKVKRDFSPTVTFGIRSPGRLSPIAETSRSGGSKASTLINTSERSPAASESAQSPPVPDHLGQLPSTPSRGPLDFDPESFAVPPGESVASGPGINVPHQLSGAHAEPTVLQPSVRRRPYPGRGRGVAPRGYSRDHSSPRSRGTSRSRGNPRGRNPYTSRGRSRRGYG</sequence>
<organism evidence="2 3">
    <name type="scientific">Cryoendolithus antarcticus</name>
    <dbReference type="NCBI Taxonomy" id="1507870"/>
    <lineage>
        <taxon>Eukaryota</taxon>
        <taxon>Fungi</taxon>
        <taxon>Dikarya</taxon>
        <taxon>Ascomycota</taxon>
        <taxon>Pezizomycotina</taxon>
        <taxon>Dothideomycetes</taxon>
        <taxon>Dothideomycetidae</taxon>
        <taxon>Cladosporiales</taxon>
        <taxon>Cladosporiaceae</taxon>
        <taxon>Cryoendolithus</taxon>
    </lineage>
</organism>
<accession>A0A1V8SA05</accession>
<feature type="region of interest" description="Disordered" evidence="1">
    <location>
        <begin position="45"/>
        <end position="215"/>
    </location>
</feature>
<comment type="caution">
    <text evidence="2">The sequence shown here is derived from an EMBL/GenBank/DDBJ whole genome shotgun (WGS) entry which is preliminary data.</text>
</comment>
<evidence type="ECO:0000313" key="3">
    <source>
        <dbReference type="Proteomes" id="UP000192596"/>
    </source>
</evidence>
<evidence type="ECO:0000313" key="2">
    <source>
        <dbReference type="EMBL" id="OQN95691.1"/>
    </source>
</evidence>
<gene>
    <name evidence="2" type="ORF">B0A48_18215</name>
</gene>
<protein>
    <submittedName>
        <fullName evidence="2">Uncharacterized protein</fullName>
    </submittedName>
</protein>
<keyword evidence="3" id="KW-1185">Reference proteome</keyword>
<reference evidence="3" key="1">
    <citation type="submission" date="2017-03" db="EMBL/GenBank/DDBJ databases">
        <title>Genomes of endolithic fungi from Antarctica.</title>
        <authorList>
            <person name="Coleine C."/>
            <person name="Masonjones S."/>
            <person name="Stajich J.E."/>
        </authorList>
    </citation>
    <scope>NUCLEOTIDE SEQUENCE [LARGE SCALE GENOMIC DNA]</scope>
    <source>
        <strain evidence="3">CCFEE 5527</strain>
    </source>
</reference>
<proteinExistence type="predicted"/>
<evidence type="ECO:0000256" key="1">
    <source>
        <dbReference type="SAM" id="MobiDB-lite"/>
    </source>
</evidence>
<dbReference type="InParanoid" id="A0A1V8SA05"/>
<dbReference type="Proteomes" id="UP000192596">
    <property type="component" value="Unassembled WGS sequence"/>
</dbReference>
<feature type="compositionally biased region" description="Low complexity" evidence="1">
    <location>
        <begin position="90"/>
        <end position="102"/>
    </location>
</feature>
<name>A0A1V8SA05_9PEZI</name>
<feature type="compositionally biased region" description="Polar residues" evidence="1">
    <location>
        <begin position="8"/>
        <end position="17"/>
    </location>
</feature>
<dbReference type="AlphaFoldDB" id="A0A1V8SA05"/>
<dbReference type="EMBL" id="NAJO01000082">
    <property type="protein sequence ID" value="OQN95691.1"/>
    <property type="molecule type" value="Genomic_DNA"/>
</dbReference>
<feature type="compositionally biased region" description="Polar residues" evidence="1">
    <location>
        <begin position="73"/>
        <end position="89"/>
    </location>
</feature>
<feature type="region of interest" description="Disordered" evidence="1">
    <location>
        <begin position="1"/>
        <end position="25"/>
    </location>
</feature>